<gene>
    <name evidence="2" type="ordered locus">Clocel_3570</name>
</gene>
<evidence type="ECO:0000313" key="3">
    <source>
        <dbReference type="Proteomes" id="UP000002730"/>
    </source>
</evidence>
<dbReference type="Proteomes" id="UP000002730">
    <property type="component" value="Chromosome"/>
</dbReference>
<dbReference type="OrthoDB" id="2418506at2"/>
<dbReference type="eggNOG" id="ENOG5033C23">
    <property type="taxonomic scope" value="Bacteria"/>
</dbReference>
<dbReference type="EMBL" id="CP002160">
    <property type="protein sequence ID" value="ADL53245.1"/>
    <property type="molecule type" value="Genomic_DNA"/>
</dbReference>
<evidence type="ECO:0000313" key="2">
    <source>
        <dbReference type="EMBL" id="ADL53245.1"/>
    </source>
</evidence>
<sequence>MDVDYYITPEEYLKAEKNGIGRRLFEDRVRRYGWSKTRALATPKTIREESPFTKEQLNTARKNGISFEAAYGRVKRLKWSIEKAISTPILTRSEMASNRKKEASEAMKVAVRNGISEQLFRERIAREWSEEEASTIPPLKRGQRRNGVAKNAKESSR</sequence>
<dbReference type="STRING" id="573061.Clocel_3570"/>
<accession>D9SWG3</accession>
<keyword evidence="3" id="KW-1185">Reference proteome</keyword>
<reference evidence="2 3" key="1">
    <citation type="submission" date="2010-08" db="EMBL/GenBank/DDBJ databases">
        <title>Complete sequence of Clostridium cellulovorans 743B.</title>
        <authorList>
            <consortium name="US DOE Joint Genome Institute"/>
            <person name="Lucas S."/>
            <person name="Copeland A."/>
            <person name="Lapidus A."/>
            <person name="Cheng J.-F."/>
            <person name="Bruce D."/>
            <person name="Goodwin L."/>
            <person name="Pitluck S."/>
            <person name="Chertkov O."/>
            <person name="Detter J.C."/>
            <person name="Han C."/>
            <person name="Tapia R."/>
            <person name="Land M."/>
            <person name="Hauser L."/>
            <person name="Chang Y.-J."/>
            <person name="Jeffries C."/>
            <person name="Kyrpides N."/>
            <person name="Ivanova N."/>
            <person name="Mikhailova N."/>
            <person name="Hemme C.L."/>
            <person name="Woyke T."/>
        </authorList>
    </citation>
    <scope>NUCLEOTIDE SEQUENCE [LARGE SCALE GENOMIC DNA]</scope>
    <source>
        <strain evidence="3">ATCC 35296 / DSM 3052 / OCM 3 / 743B</strain>
    </source>
</reference>
<dbReference type="HOGENOM" id="CLU_100115_1_0_9"/>
<feature type="region of interest" description="Disordered" evidence="1">
    <location>
        <begin position="128"/>
        <end position="157"/>
    </location>
</feature>
<organism evidence="2 3">
    <name type="scientific">Clostridium cellulovorans (strain ATCC 35296 / DSM 3052 / OCM 3 / 743B)</name>
    <dbReference type="NCBI Taxonomy" id="573061"/>
    <lineage>
        <taxon>Bacteria</taxon>
        <taxon>Bacillati</taxon>
        <taxon>Bacillota</taxon>
        <taxon>Clostridia</taxon>
        <taxon>Eubacteriales</taxon>
        <taxon>Clostridiaceae</taxon>
        <taxon>Clostridium</taxon>
    </lineage>
</organism>
<name>D9SWG3_CLOC7</name>
<dbReference type="RefSeq" id="WP_013291905.1">
    <property type="nucleotide sequence ID" value="NC_014393.1"/>
</dbReference>
<dbReference type="AlphaFoldDB" id="D9SWG3"/>
<dbReference type="KEGG" id="ccb:Clocel_3570"/>
<evidence type="ECO:0000256" key="1">
    <source>
        <dbReference type="SAM" id="MobiDB-lite"/>
    </source>
</evidence>
<protein>
    <submittedName>
        <fullName evidence="2">Uncharacterized protein</fullName>
    </submittedName>
</protein>
<proteinExistence type="predicted"/>